<reference evidence="2 3" key="1">
    <citation type="submission" date="2024-05" db="EMBL/GenBank/DDBJ databases">
        <title>Genome sequencing and assembly of Indian major carp, Cirrhinus mrigala (Hamilton, 1822).</title>
        <authorList>
            <person name="Mohindra V."/>
            <person name="Chowdhury L.M."/>
            <person name="Lal K."/>
            <person name="Jena J.K."/>
        </authorList>
    </citation>
    <scope>NUCLEOTIDE SEQUENCE [LARGE SCALE GENOMIC DNA]</scope>
    <source>
        <strain evidence="2">CM1030</strain>
        <tissue evidence="2">Blood</tissue>
    </source>
</reference>
<dbReference type="AlphaFoldDB" id="A0ABD0RT96"/>
<dbReference type="PANTHER" id="PTHR24095">
    <property type="entry name" value="ACETYL-COENZYME A SYNTHETASE"/>
    <property type="match status" value="1"/>
</dbReference>
<organism evidence="2 3">
    <name type="scientific">Cirrhinus mrigala</name>
    <name type="common">Mrigala</name>
    <dbReference type="NCBI Taxonomy" id="683832"/>
    <lineage>
        <taxon>Eukaryota</taxon>
        <taxon>Metazoa</taxon>
        <taxon>Chordata</taxon>
        <taxon>Craniata</taxon>
        <taxon>Vertebrata</taxon>
        <taxon>Euteleostomi</taxon>
        <taxon>Actinopterygii</taxon>
        <taxon>Neopterygii</taxon>
        <taxon>Teleostei</taxon>
        <taxon>Ostariophysi</taxon>
        <taxon>Cypriniformes</taxon>
        <taxon>Cyprinidae</taxon>
        <taxon>Labeoninae</taxon>
        <taxon>Labeonini</taxon>
        <taxon>Cirrhinus</taxon>
    </lineage>
</organism>
<evidence type="ECO:0000313" key="3">
    <source>
        <dbReference type="Proteomes" id="UP001529510"/>
    </source>
</evidence>
<evidence type="ECO:0000259" key="1">
    <source>
        <dbReference type="Pfam" id="PF13193"/>
    </source>
</evidence>
<comment type="caution">
    <text evidence="2">The sequence shown here is derived from an EMBL/GenBank/DDBJ whole genome shotgun (WGS) entry which is preliminary data.</text>
</comment>
<dbReference type="Gene3D" id="3.30.300.30">
    <property type="match status" value="1"/>
</dbReference>
<dbReference type="SUPFAM" id="SSF56801">
    <property type="entry name" value="Acetyl-CoA synthetase-like"/>
    <property type="match status" value="1"/>
</dbReference>
<gene>
    <name evidence="2" type="ORF">M9458_004951</name>
</gene>
<feature type="non-terminal residue" evidence="2">
    <location>
        <position position="1"/>
    </location>
</feature>
<dbReference type="Proteomes" id="UP001529510">
    <property type="component" value="Unassembled WGS sequence"/>
</dbReference>
<dbReference type="EMBL" id="JAMKFB020000002">
    <property type="protein sequence ID" value="KAL0201764.1"/>
    <property type="molecule type" value="Genomic_DNA"/>
</dbReference>
<accession>A0ABD0RT96</accession>
<dbReference type="Pfam" id="PF13193">
    <property type="entry name" value="AMP-binding_C"/>
    <property type="match status" value="1"/>
</dbReference>
<protein>
    <recommendedName>
        <fullName evidence="1">AMP-binding enzyme C-terminal domain-containing protein</fullName>
    </recommendedName>
</protein>
<sequence>HLLSTAEVEAALAEHPSVAEAAVVSRPHAVKGECLYCFVTLKDHKEFNRTLMDELKRK</sequence>
<dbReference type="InterPro" id="IPR025110">
    <property type="entry name" value="AMP-bd_C"/>
</dbReference>
<proteinExistence type="predicted"/>
<feature type="domain" description="AMP-binding enzyme C-terminal" evidence="1">
    <location>
        <begin position="7"/>
        <end position="56"/>
    </location>
</feature>
<dbReference type="InterPro" id="IPR045851">
    <property type="entry name" value="AMP-bd_C_sf"/>
</dbReference>
<evidence type="ECO:0000313" key="2">
    <source>
        <dbReference type="EMBL" id="KAL0201764.1"/>
    </source>
</evidence>
<feature type="non-terminal residue" evidence="2">
    <location>
        <position position="58"/>
    </location>
</feature>
<dbReference type="PANTHER" id="PTHR24095:SF146">
    <property type="entry name" value="ACETYL-COENZYME A SYNTHETASE"/>
    <property type="match status" value="1"/>
</dbReference>
<name>A0ABD0RT96_CIRMR</name>
<keyword evidence="3" id="KW-1185">Reference proteome</keyword>